<evidence type="ECO:0000256" key="2">
    <source>
        <dbReference type="ARBA" id="ARBA00010985"/>
    </source>
</evidence>
<comment type="subcellular location">
    <subcellularLocation>
        <location evidence="1">Plastid</location>
    </subcellularLocation>
</comment>
<keyword evidence="5" id="KW-0812">Transmembrane</keyword>
<dbReference type="PANTHER" id="PTHR36049">
    <property type="entry name" value="TRANSMEMBRANE PROTEIN"/>
    <property type="match status" value="1"/>
</dbReference>
<comment type="similarity">
    <text evidence="2">Belongs to the ycf33 family.</text>
</comment>
<evidence type="ECO:0000256" key="3">
    <source>
        <dbReference type="ARBA" id="ARBA00021584"/>
    </source>
</evidence>
<keyword evidence="4" id="KW-0934">Plastid</keyword>
<keyword evidence="7" id="KW-1185">Reference proteome</keyword>
<dbReference type="InterPro" id="IPR008470">
    <property type="entry name" value="Uncharacterised_Ycf33"/>
</dbReference>
<keyword evidence="5" id="KW-1133">Transmembrane helix</keyword>
<comment type="caution">
    <text evidence="6">The sequence shown here is derived from an EMBL/GenBank/DDBJ whole genome shotgun (WGS) entry which is preliminary data.</text>
</comment>
<evidence type="ECO:0000256" key="5">
    <source>
        <dbReference type="SAM" id="Phobius"/>
    </source>
</evidence>
<feature type="transmembrane region" description="Helical" evidence="5">
    <location>
        <begin position="47"/>
        <end position="73"/>
    </location>
</feature>
<accession>A0ABR2MD78</accession>
<sequence length="78" mass="9010">MAFRPEGPLVEEFWDNLRRYGLYFITVSTRAIFTIVLPIYELLKNPITVILIIIVFVGSFYLLSQILTAMVGVSEFSY</sequence>
<evidence type="ECO:0000256" key="1">
    <source>
        <dbReference type="ARBA" id="ARBA00004474"/>
    </source>
</evidence>
<feature type="transmembrane region" description="Helical" evidence="5">
    <location>
        <begin position="20"/>
        <end position="40"/>
    </location>
</feature>
<dbReference type="EMBL" id="JBBWWR010000008">
    <property type="protein sequence ID" value="KAK8962114.1"/>
    <property type="molecule type" value="Genomic_DNA"/>
</dbReference>
<evidence type="ECO:0000313" key="6">
    <source>
        <dbReference type="EMBL" id="KAK8962114.1"/>
    </source>
</evidence>
<evidence type="ECO:0000256" key="4">
    <source>
        <dbReference type="ARBA" id="ARBA00022640"/>
    </source>
</evidence>
<dbReference type="Proteomes" id="UP001412067">
    <property type="component" value="Unassembled WGS sequence"/>
</dbReference>
<evidence type="ECO:0000313" key="7">
    <source>
        <dbReference type="Proteomes" id="UP001412067"/>
    </source>
</evidence>
<keyword evidence="5" id="KW-0472">Membrane</keyword>
<dbReference type="Pfam" id="PF05421">
    <property type="entry name" value="DUF751"/>
    <property type="match status" value="1"/>
</dbReference>
<gene>
    <name evidence="6" type="ORF">KSP40_PGU021168</name>
</gene>
<proteinExistence type="inferred from homology"/>
<dbReference type="PANTHER" id="PTHR36049:SF3">
    <property type="match status" value="1"/>
</dbReference>
<protein>
    <recommendedName>
        <fullName evidence="3">Uncharacterized protein ycf33</fullName>
    </recommendedName>
</protein>
<organism evidence="6 7">
    <name type="scientific">Platanthera guangdongensis</name>
    <dbReference type="NCBI Taxonomy" id="2320717"/>
    <lineage>
        <taxon>Eukaryota</taxon>
        <taxon>Viridiplantae</taxon>
        <taxon>Streptophyta</taxon>
        <taxon>Embryophyta</taxon>
        <taxon>Tracheophyta</taxon>
        <taxon>Spermatophyta</taxon>
        <taxon>Magnoliopsida</taxon>
        <taxon>Liliopsida</taxon>
        <taxon>Asparagales</taxon>
        <taxon>Orchidaceae</taxon>
        <taxon>Orchidoideae</taxon>
        <taxon>Orchideae</taxon>
        <taxon>Orchidinae</taxon>
        <taxon>Platanthera</taxon>
    </lineage>
</organism>
<name>A0ABR2MD78_9ASPA</name>
<reference evidence="6 7" key="1">
    <citation type="journal article" date="2022" name="Nat. Plants">
        <title>Genomes of leafy and leafless Platanthera orchids illuminate the evolution of mycoheterotrophy.</title>
        <authorList>
            <person name="Li M.H."/>
            <person name="Liu K.W."/>
            <person name="Li Z."/>
            <person name="Lu H.C."/>
            <person name="Ye Q.L."/>
            <person name="Zhang D."/>
            <person name="Wang J.Y."/>
            <person name="Li Y.F."/>
            <person name="Zhong Z.M."/>
            <person name="Liu X."/>
            <person name="Yu X."/>
            <person name="Liu D.K."/>
            <person name="Tu X.D."/>
            <person name="Liu B."/>
            <person name="Hao Y."/>
            <person name="Liao X.Y."/>
            <person name="Jiang Y.T."/>
            <person name="Sun W.H."/>
            <person name="Chen J."/>
            <person name="Chen Y.Q."/>
            <person name="Ai Y."/>
            <person name="Zhai J.W."/>
            <person name="Wu S.S."/>
            <person name="Zhou Z."/>
            <person name="Hsiao Y.Y."/>
            <person name="Wu W.L."/>
            <person name="Chen Y.Y."/>
            <person name="Lin Y.F."/>
            <person name="Hsu J.L."/>
            <person name="Li C.Y."/>
            <person name="Wang Z.W."/>
            <person name="Zhao X."/>
            <person name="Zhong W.Y."/>
            <person name="Ma X.K."/>
            <person name="Ma L."/>
            <person name="Huang J."/>
            <person name="Chen G.Z."/>
            <person name="Huang M.Z."/>
            <person name="Huang L."/>
            <person name="Peng D.H."/>
            <person name="Luo Y.B."/>
            <person name="Zou S.Q."/>
            <person name="Chen S.P."/>
            <person name="Lan S."/>
            <person name="Tsai W.C."/>
            <person name="Van de Peer Y."/>
            <person name="Liu Z.J."/>
        </authorList>
    </citation>
    <scope>NUCLEOTIDE SEQUENCE [LARGE SCALE GENOMIC DNA]</scope>
    <source>
        <strain evidence="6">Lor288</strain>
    </source>
</reference>